<sequence>MYGRQHRRRDYDTSVSDEDSSNYNSSDVDDDIPLPLKPTMRSQRMRSLATMSKLQHTAASTIQREYRFYRQRRITHNRLHQRLAKQAQDFLDVFLLREMISLVPVCLLEVLRETCSAEAAITKRREDFASSLAGNVLVSLIDESIRDVFHDVLQALVKSYLAQKIDLSRAAIPTAVAVATDIFDDWIKELVADLLPEALVELASEYTVRQQHEALQETLLQS</sequence>
<comment type="caution">
    <text evidence="2">The sequence shown here is derived from an EMBL/GenBank/DDBJ whole genome shotgun (WGS) entry which is preliminary data.</text>
</comment>
<dbReference type="Proteomes" id="UP000028582">
    <property type="component" value="Unassembled WGS sequence"/>
</dbReference>
<dbReference type="EMBL" id="ANJA01002550">
    <property type="protein sequence ID" value="ETO69431.1"/>
    <property type="molecule type" value="Genomic_DNA"/>
</dbReference>
<evidence type="ECO:0000313" key="3">
    <source>
        <dbReference type="Proteomes" id="UP000028582"/>
    </source>
</evidence>
<proteinExistence type="predicted"/>
<reference evidence="2 3" key="1">
    <citation type="submission" date="2013-11" db="EMBL/GenBank/DDBJ databases">
        <title>The Genome Sequence of Phytophthora parasitica P1976.</title>
        <authorList>
            <consortium name="The Broad Institute Genomics Platform"/>
            <person name="Russ C."/>
            <person name="Tyler B."/>
            <person name="Panabieres F."/>
            <person name="Shan W."/>
            <person name="Tripathy S."/>
            <person name="Grunwald N."/>
            <person name="Machado M."/>
            <person name="Johnson C.S."/>
            <person name="Walker B."/>
            <person name="Young S."/>
            <person name="Zeng Q."/>
            <person name="Gargeya S."/>
            <person name="Fitzgerald M."/>
            <person name="Haas B."/>
            <person name="Abouelleil A."/>
            <person name="Allen A.W."/>
            <person name="Alvarado L."/>
            <person name="Arachchi H.M."/>
            <person name="Berlin A.M."/>
            <person name="Chapman S.B."/>
            <person name="Gainer-Dewar J."/>
            <person name="Goldberg J."/>
            <person name="Griggs A."/>
            <person name="Gujja S."/>
            <person name="Hansen M."/>
            <person name="Howarth C."/>
            <person name="Imamovic A."/>
            <person name="Ireland A."/>
            <person name="Larimer J."/>
            <person name="McCowan C."/>
            <person name="Murphy C."/>
            <person name="Pearson M."/>
            <person name="Poon T.W."/>
            <person name="Priest M."/>
            <person name="Roberts A."/>
            <person name="Saif S."/>
            <person name="Shea T."/>
            <person name="Sisk P."/>
            <person name="Sykes S."/>
            <person name="Wortman J."/>
            <person name="Nusbaum C."/>
            <person name="Birren B."/>
        </authorList>
    </citation>
    <scope>NUCLEOTIDE SEQUENCE [LARGE SCALE GENOMIC DNA]</scope>
    <source>
        <strain evidence="2 3">P1976</strain>
    </source>
</reference>
<accession>A0A080ZS19</accession>
<dbReference type="EMBL" id="ANJA01002550">
    <property type="protein sequence ID" value="ETO69430.1"/>
    <property type="molecule type" value="Genomic_DNA"/>
</dbReference>
<gene>
    <name evidence="2" type="ORF">F444_13992</name>
</gene>
<evidence type="ECO:0000313" key="2">
    <source>
        <dbReference type="EMBL" id="ETO69430.1"/>
    </source>
</evidence>
<dbReference type="EMBL" id="ANJA01002550">
    <property type="protein sequence ID" value="ETO69429.1"/>
    <property type="molecule type" value="Genomic_DNA"/>
</dbReference>
<protein>
    <submittedName>
        <fullName evidence="2">Uncharacterized protein</fullName>
    </submittedName>
</protein>
<evidence type="ECO:0000256" key="1">
    <source>
        <dbReference type="SAM" id="MobiDB-lite"/>
    </source>
</evidence>
<dbReference type="OrthoDB" id="116014at2759"/>
<name>A0A080ZS19_PHYNI</name>
<feature type="region of interest" description="Disordered" evidence="1">
    <location>
        <begin position="1"/>
        <end position="35"/>
    </location>
</feature>
<dbReference type="PROSITE" id="PS50096">
    <property type="entry name" value="IQ"/>
    <property type="match status" value="1"/>
</dbReference>
<organism evidence="2 3">
    <name type="scientific">Phytophthora nicotianae P1976</name>
    <dbReference type="NCBI Taxonomy" id="1317066"/>
    <lineage>
        <taxon>Eukaryota</taxon>
        <taxon>Sar</taxon>
        <taxon>Stramenopiles</taxon>
        <taxon>Oomycota</taxon>
        <taxon>Peronosporomycetes</taxon>
        <taxon>Peronosporales</taxon>
        <taxon>Peronosporaceae</taxon>
        <taxon>Phytophthora</taxon>
    </lineage>
</organism>
<dbReference type="AlphaFoldDB" id="A0A080ZS19"/>